<keyword evidence="8" id="KW-1185">Reference proteome</keyword>
<dbReference type="Pfam" id="PF13183">
    <property type="entry name" value="Fer4_8"/>
    <property type="match status" value="1"/>
</dbReference>
<dbReference type="InterPro" id="IPR004017">
    <property type="entry name" value="Cys_rich_dom"/>
</dbReference>
<dbReference type="OrthoDB" id="9777685at2"/>
<dbReference type="Gene3D" id="1.20.1050.140">
    <property type="match status" value="1"/>
</dbReference>
<dbReference type="GO" id="GO:0051536">
    <property type="term" value="F:iron-sulfur cluster binding"/>
    <property type="evidence" value="ECO:0007669"/>
    <property type="project" value="UniProtKB-KW"/>
</dbReference>
<dbReference type="Gene3D" id="3.40.50.11810">
    <property type="match status" value="1"/>
</dbReference>
<comment type="caution">
    <text evidence="7">The sequence shown here is derived from an EMBL/GenBank/DDBJ whole genome shotgun (WGS) entry which is preliminary data.</text>
</comment>
<evidence type="ECO:0000256" key="1">
    <source>
        <dbReference type="ARBA" id="ARBA00022723"/>
    </source>
</evidence>
<dbReference type="InterPro" id="IPR051278">
    <property type="entry name" value="HdrB/HdrD_reductase"/>
</dbReference>
<organism evidence="7 8">
    <name type="scientific">Desulfotomaculum copahuensis</name>
    <dbReference type="NCBI Taxonomy" id="1838280"/>
    <lineage>
        <taxon>Bacteria</taxon>
        <taxon>Bacillati</taxon>
        <taxon>Bacillota</taxon>
        <taxon>Clostridia</taxon>
        <taxon>Eubacteriales</taxon>
        <taxon>Desulfotomaculaceae</taxon>
        <taxon>Desulfotomaculum</taxon>
    </lineage>
</organism>
<dbReference type="InterPro" id="IPR009051">
    <property type="entry name" value="Helical_ferredxn"/>
</dbReference>
<evidence type="ECO:0000256" key="4">
    <source>
        <dbReference type="ARBA" id="ARBA00023014"/>
    </source>
</evidence>
<dbReference type="STRING" id="1838280.A6M21_14285"/>
<sequence>MGSAKYAFFWGCTIPARLPFMEKSTRLVMDALEVKYTDLAGFTCCPEKSLFETYNERQWLLTAARNLAVAEQAGLDIVAACNGCYGTLKSVANRLDLEPATKEWVNRSLAAIGMEYKGLVRVRHLVELLHDEVGPAGIRARVEKPLSGMRIAVHPGCHMVRPSSAIHFDDPLHPVKFDALVEALGAESVSYHTKMMCCGGALSNVGELEDSMALTRKKLLELQRVGVDAMTLFCPACFMQFDQKQYMAQRQGEHLHIPVFTYPELVGLALGLSPAELGLGNHRVDTAPFFKTWEEKLTHFMEVRRHLDLASVRRCYECGACVADCPVAEIVDQFNPNELIGRLLDGKIEELLKSKAIWYCVECHTCYELCPQKFGMEKVFTALKHLAMEQGLMPPPVKGGLDMFFKTGRLGAPDERNRKKLGLEPLPPGGGEELARLLAGLREARDEE</sequence>
<evidence type="ECO:0000313" key="7">
    <source>
        <dbReference type="EMBL" id="OAT79967.1"/>
    </source>
</evidence>
<dbReference type="Gene3D" id="1.10.1060.10">
    <property type="entry name" value="Alpha-helical ferredoxin"/>
    <property type="match status" value="1"/>
</dbReference>
<keyword evidence="4" id="KW-0411">Iron-sulfur</keyword>
<feature type="domain" description="4Fe-4S ferredoxin-type" evidence="6">
    <location>
        <begin position="303"/>
        <end position="337"/>
    </location>
</feature>
<dbReference type="EMBL" id="LYVF01000185">
    <property type="protein sequence ID" value="OAT79967.1"/>
    <property type="molecule type" value="Genomic_DNA"/>
</dbReference>
<dbReference type="InterPro" id="IPR017896">
    <property type="entry name" value="4Fe4S_Fe-S-bd"/>
</dbReference>
<name>A0A1B7LBQ9_9FIRM</name>
<evidence type="ECO:0000313" key="8">
    <source>
        <dbReference type="Proteomes" id="UP000078532"/>
    </source>
</evidence>
<reference evidence="7 8" key="1">
    <citation type="submission" date="2016-04" db="EMBL/GenBank/DDBJ databases">
        <authorList>
            <person name="Evans L.H."/>
            <person name="Alamgir A."/>
            <person name="Owens N."/>
            <person name="Weber N.D."/>
            <person name="Virtaneva K."/>
            <person name="Barbian K."/>
            <person name="Babar A."/>
            <person name="Rosenke K."/>
        </authorList>
    </citation>
    <scope>NUCLEOTIDE SEQUENCE [LARGE SCALE GENOMIC DNA]</scope>
    <source>
        <strain evidence="7 8">LMa1</strain>
    </source>
</reference>
<dbReference type="PANTHER" id="PTHR42947:SF1">
    <property type="entry name" value="COB--COM HETERODISULFIDE REDUCTASE SUBUNIT B 1"/>
    <property type="match status" value="1"/>
</dbReference>
<evidence type="ECO:0000256" key="2">
    <source>
        <dbReference type="ARBA" id="ARBA00023002"/>
    </source>
</evidence>
<dbReference type="Proteomes" id="UP000078532">
    <property type="component" value="Unassembled WGS sequence"/>
</dbReference>
<feature type="region of interest" description="Disordered" evidence="5">
    <location>
        <begin position="413"/>
        <end position="432"/>
    </location>
</feature>
<dbReference type="Pfam" id="PF02754">
    <property type="entry name" value="CCG"/>
    <property type="match status" value="2"/>
</dbReference>
<dbReference type="InterPro" id="IPR017900">
    <property type="entry name" value="4Fe4S_Fe_S_CS"/>
</dbReference>
<keyword evidence="3" id="KW-0408">Iron</keyword>
<evidence type="ECO:0000259" key="6">
    <source>
        <dbReference type="PROSITE" id="PS51379"/>
    </source>
</evidence>
<dbReference type="GO" id="GO:0016491">
    <property type="term" value="F:oxidoreductase activity"/>
    <property type="evidence" value="ECO:0007669"/>
    <property type="project" value="UniProtKB-KW"/>
</dbReference>
<dbReference type="RefSeq" id="WP_066670453.1">
    <property type="nucleotide sequence ID" value="NZ_LYVF01000185.1"/>
</dbReference>
<dbReference type="GO" id="GO:0046872">
    <property type="term" value="F:metal ion binding"/>
    <property type="evidence" value="ECO:0007669"/>
    <property type="project" value="UniProtKB-KW"/>
</dbReference>
<dbReference type="AlphaFoldDB" id="A0A1B7LBQ9"/>
<gene>
    <name evidence="7" type="ORF">A6M21_14285</name>
</gene>
<evidence type="ECO:0000256" key="5">
    <source>
        <dbReference type="SAM" id="MobiDB-lite"/>
    </source>
</evidence>
<keyword evidence="2" id="KW-0560">Oxidoreductase</keyword>
<protein>
    <recommendedName>
        <fullName evidence="6">4Fe-4S ferredoxin-type domain-containing protein</fullName>
    </recommendedName>
</protein>
<accession>A0A1B7LBQ9</accession>
<dbReference type="SUPFAM" id="SSF46548">
    <property type="entry name" value="alpha-helical ferredoxin"/>
    <property type="match status" value="1"/>
</dbReference>
<keyword evidence="1" id="KW-0479">Metal-binding</keyword>
<dbReference type="PROSITE" id="PS00198">
    <property type="entry name" value="4FE4S_FER_1"/>
    <property type="match status" value="1"/>
</dbReference>
<dbReference type="PANTHER" id="PTHR42947">
    <property type="entry name" value="COB--COM HETERODISULFIDE REDUCTASE SUBUNIT B 1"/>
    <property type="match status" value="1"/>
</dbReference>
<dbReference type="PROSITE" id="PS51379">
    <property type="entry name" value="4FE4S_FER_2"/>
    <property type="match status" value="1"/>
</dbReference>
<evidence type="ECO:0000256" key="3">
    <source>
        <dbReference type="ARBA" id="ARBA00023004"/>
    </source>
</evidence>
<proteinExistence type="predicted"/>